<proteinExistence type="predicted"/>
<accession>A0A098S9X6</accession>
<gene>
    <name evidence="3" type="ORF">IX84_05925</name>
</gene>
<keyword evidence="2" id="KW-0472">Membrane</keyword>
<keyword evidence="2" id="KW-1133">Transmembrane helix</keyword>
<feature type="transmembrane region" description="Helical" evidence="2">
    <location>
        <begin position="7"/>
        <end position="26"/>
    </location>
</feature>
<keyword evidence="4" id="KW-1185">Reference proteome</keyword>
<evidence type="ECO:0000256" key="1">
    <source>
        <dbReference type="SAM" id="MobiDB-lite"/>
    </source>
</evidence>
<dbReference type="STRING" id="1524460.IX84_05925"/>
<protein>
    <submittedName>
        <fullName evidence="3">Uncharacterized protein</fullName>
    </submittedName>
</protein>
<reference evidence="3 4" key="1">
    <citation type="journal article" date="2014" name="Int. J. Syst. Evol. Microbiol.">
        <title>Phaeodactylibacter xiamenensis gen. nov., sp. nov., a member of the family Saprospiraceae isolated from the marine alga Phaeodactylum tricornutum.</title>
        <authorList>
            <person name="Chen Z.Jr."/>
            <person name="Lei X."/>
            <person name="Lai Q."/>
            <person name="Li Y."/>
            <person name="Zhang B."/>
            <person name="Zhang J."/>
            <person name="Zhang H."/>
            <person name="Yang L."/>
            <person name="Zheng W."/>
            <person name="Tian Y."/>
            <person name="Yu Z."/>
            <person name="Xu H.Jr."/>
            <person name="Zheng T."/>
        </authorList>
    </citation>
    <scope>NUCLEOTIDE SEQUENCE [LARGE SCALE GENOMIC DNA]</scope>
    <source>
        <strain evidence="3 4">KD52</strain>
    </source>
</reference>
<dbReference type="OrthoDB" id="9980801at2"/>
<dbReference type="RefSeq" id="WP_044217402.1">
    <property type="nucleotide sequence ID" value="NZ_CAKZLC010000238.1"/>
</dbReference>
<evidence type="ECO:0000313" key="4">
    <source>
        <dbReference type="Proteomes" id="UP000029736"/>
    </source>
</evidence>
<dbReference type="EMBL" id="JPOS01000013">
    <property type="protein sequence ID" value="KGE88926.1"/>
    <property type="molecule type" value="Genomic_DNA"/>
</dbReference>
<keyword evidence="2" id="KW-0812">Transmembrane</keyword>
<dbReference type="AlphaFoldDB" id="A0A098S9X6"/>
<name>A0A098S9X6_9BACT</name>
<feature type="transmembrane region" description="Helical" evidence="2">
    <location>
        <begin position="32"/>
        <end position="51"/>
    </location>
</feature>
<sequence length="81" mass="8959">MRTQTKAFRAIFAVISVAVIGIWLALVLTGHLGIIGNLIFLGGAAWIFELYSTAQREGFNAPPDRSVKRRPPVRSLEDYSL</sequence>
<dbReference type="Proteomes" id="UP000029736">
    <property type="component" value="Unassembled WGS sequence"/>
</dbReference>
<comment type="caution">
    <text evidence="3">The sequence shown here is derived from an EMBL/GenBank/DDBJ whole genome shotgun (WGS) entry which is preliminary data.</text>
</comment>
<evidence type="ECO:0000313" key="3">
    <source>
        <dbReference type="EMBL" id="KGE88926.1"/>
    </source>
</evidence>
<organism evidence="3 4">
    <name type="scientific">Phaeodactylibacter xiamenensis</name>
    <dbReference type="NCBI Taxonomy" id="1524460"/>
    <lineage>
        <taxon>Bacteria</taxon>
        <taxon>Pseudomonadati</taxon>
        <taxon>Bacteroidota</taxon>
        <taxon>Saprospiria</taxon>
        <taxon>Saprospirales</taxon>
        <taxon>Haliscomenobacteraceae</taxon>
        <taxon>Phaeodactylibacter</taxon>
    </lineage>
</organism>
<feature type="region of interest" description="Disordered" evidence="1">
    <location>
        <begin position="58"/>
        <end position="81"/>
    </location>
</feature>
<evidence type="ECO:0000256" key="2">
    <source>
        <dbReference type="SAM" id="Phobius"/>
    </source>
</evidence>